<dbReference type="GO" id="GO:0022857">
    <property type="term" value="F:transmembrane transporter activity"/>
    <property type="evidence" value="ECO:0007669"/>
    <property type="project" value="InterPro"/>
</dbReference>
<feature type="transmembrane region" description="Helical" evidence="4">
    <location>
        <begin position="106"/>
        <end position="132"/>
    </location>
</feature>
<feature type="domain" description="Major facilitator superfamily (MFS) profile" evidence="5">
    <location>
        <begin position="1"/>
        <end position="397"/>
    </location>
</feature>
<dbReference type="Pfam" id="PF07690">
    <property type="entry name" value="MFS_1"/>
    <property type="match status" value="2"/>
</dbReference>
<evidence type="ECO:0000256" key="1">
    <source>
        <dbReference type="ARBA" id="ARBA00022692"/>
    </source>
</evidence>
<dbReference type="PANTHER" id="PTHR11360">
    <property type="entry name" value="MONOCARBOXYLATE TRANSPORTER"/>
    <property type="match status" value="1"/>
</dbReference>
<evidence type="ECO:0000313" key="6">
    <source>
        <dbReference type="EMBL" id="SLK00736.1"/>
    </source>
</evidence>
<feature type="transmembrane region" description="Helical" evidence="4">
    <location>
        <begin position="217"/>
        <end position="241"/>
    </location>
</feature>
<evidence type="ECO:0000256" key="2">
    <source>
        <dbReference type="ARBA" id="ARBA00022989"/>
    </source>
</evidence>
<keyword evidence="7" id="KW-1185">Reference proteome</keyword>
<sequence length="405" mass="40853">MDSVLTGGRGAIAWRAFLCQNLAVGAAFGGFGIAVLPMQELFDVGRGLATLGLALAVLVMGAAGPLVANLIARFGHRTTILSGIALSGIGYLLLALAPTLGPDGIYLVLFAYCLPIGIGLVMFGPFAASMLVSGWFQPNPATALGFVNMPLLFAILPVAGAPIIATYGLGTFYLLLAGLHLLLLPIAMGVRDPAEHSSGHGRVRATTSMRGILSRPVFWLIAAGGGTLSAIGIVGVSHLVAFGVERGIAEEQAAMLLSATGAASVVGSLAVGMMCGYLGAARALALIGLVTAAGWGLLLATTNIPVMLTVVLLVGAGGAGVFPAVNVLAGQIFGVGALHRVIGLYGLANLPFTFLLPPLAGVLHDRAGGYGPVVMSLIASAVVVALLFLGLSGMRRRGGAAAEMV</sequence>
<feature type="transmembrane region" description="Helical" evidence="4">
    <location>
        <begin position="171"/>
        <end position="190"/>
    </location>
</feature>
<feature type="transmembrane region" description="Helical" evidence="4">
    <location>
        <begin position="80"/>
        <end position="100"/>
    </location>
</feature>
<dbReference type="InterPro" id="IPR020846">
    <property type="entry name" value="MFS_dom"/>
</dbReference>
<feature type="transmembrane region" description="Helical" evidence="4">
    <location>
        <begin position="144"/>
        <end position="165"/>
    </location>
</feature>
<gene>
    <name evidence="6" type="ORF">SAMN06295987_103342</name>
</gene>
<organism evidence="6 7">
    <name type="scientific">Novosphingobium mathurense</name>
    <dbReference type="NCBI Taxonomy" id="428990"/>
    <lineage>
        <taxon>Bacteria</taxon>
        <taxon>Pseudomonadati</taxon>
        <taxon>Pseudomonadota</taxon>
        <taxon>Alphaproteobacteria</taxon>
        <taxon>Sphingomonadales</taxon>
        <taxon>Sphingomonadaceae</taxon>
        <taxon>Novosphingobium</taxon>
    </lineage>
</organism>
<evidence type="ECO:0000313" key="7">
    <source>
        <dbReference type="Proteomes" id="UP000190989"/>
    </source>
</evidence>
<dbReference type="Gene3D" id="1.20.1250.20">
    <property type="entry name" value="MFS general substrate transporter like domains"/>
    <property type="match status" value="1"/>
</dbReference>
<keyword evidence="2 4" id="KW-1133">Transmembrane helix</keyword>
<dbReference type="RefSeq" id="WP_079730608.1">
    <property type="nucleotide sequence ID" value="NZ_FVZE01000003.1"/>
</dbReference>
<feature type="transmembrane region" description="Helical" evidence="4">
    <location>
        <begin position="12"/>
        <end position="36"/>
    </location>
</feature>
<dbReference type="InterPro" id="IPR036259">
    <property type="entry name" value="MFS_trans_sf"/>
</dbReference>
<evidence type="ECO:0000256" key="4">
    <source>
        <dbReference type="SAM" id="Phobius"/>
    </source>
</evidence>
<dbReference type="PANTHER" id="PTHR11360:SF290">
    <property type="entry name" value="MONOCARBOXYLATE MFS PERMEASE"/>
    <property type="match status" value="1"/>
</dbReference>
<feature type="transmembrane region" description="Helical" evidence="4">
    <location>
        <begin position="369"/>
        <end position="389"/>
    </location>
</feature>
<feature type="transmembrane region" description="Helical" evidence="4">
    <location>
        <begin position="341"/>
        <end position="363"/>
    </location>
</feature>
<reference evidence="7" key="1">
    <citation type="submission" date="2017-02" db="EMBL/GenBank/DDBJ databases">
        <authorList>
            <person name="Varghese N."/>
            <person name="Submissions S."/>
        </authorList>
    </citation>
    <scope>NUCLEOTIDE SEQUENCE [LARGE SCALE GENOMIC DNA]</scope>
    <source>
        <strain evidence="7">SM117</strain>
    </source>
</reference>
<dbReference type="InterPro" id="IPR011701">
    <property type="entry name" value="MFS"/>
</dbReference>
<dbReference type="AlphaFoldDB" id="A0A1U6HYF1"/>
<dbReference type="PROSITE" id="PS50850">
    <property type="entry name" value="MFS"/>
    <property type="match status" value="1"/>
</dbReference>
<keyword evidence="3 4" id="KW-0472">Membrane</keyword>
<name>A0A1U6HYF1_9SPHN</name>
<dbReference type="Proteomes" id="UP000190989">
    <property type="component" value="Unassembled WGS sequence"/>
</dbReference>
<dbReference type="SUPFAM" id="SSF103473">
    <property type="entry name" value="MFS general substrate transporter"/>
    <property type="match status" value="1"/>
</dbReference>
<keyword evidence="1 4" id="KW-0812">Transmembrane</keyword>
<evidence type="ECO:0000256" key="3">
    <source>
        <dbReference type="ARBA" id="ARBA00023136"/>
    </source>
</evidence>
<dbReference type="EMBL" id="FVZE01000003">
    <property type="protein sequence ID" value="SLK00736.1"/>
    <property type="molecule type" value="Genomic_DNA"/>
</dbReference>
<feature type="transmembrane region" description="Helical" evidence="4">
    <location>
        <begin position="48"/>
        <end position="68"/>
    </location>
</feature>
<dbReference type="STRING" id="428990.SAMN06295987_103342"/>
<proteinExistence type="predicted"/>
<accession>A0A1U6HYF1</accession>
<protein>
    <submittedName>
        <fullName evidence="6">Fucose permease</fullName>
    </submittedName>
</protein>
<feature type="transmembrane region" description="Helical" evidence="4">
    <location>
        <begin position="283"/>
        <end position="300"/>
    </location>
</feature>
<feature type="transmembrane region" description="Helical" evidence="4">
    <location>
        <begin position="253"/>
        <end position="271"/>
    </location>
</feature>
<feature type="transmembrane region" description="Helical" evidence="4">
    <location>
        <begin position="306"/>
        <end position="329"/>
    </location>
</feature>
<evidence type="ECO:0000259" key="5">
    <source>
        <dbReference type="PROSITE" id="PS50850"/>
    </source>
</evidence>
<dbReference type="InterPro" id="IPR050327">
    <property type="entry name" value="Proton-linked_MCT"/>
</dbReference>